<gene>
    <name evidence="1" type="ORF">MUK42_17384</name>
</gene>
<evidence type="ECO:0000313" key="1">
    <source>
        <dbReference type="EMBL" id="URE46172.1"/>
    </source>
</evidence>
<dbReference type="OrthoDB" id="1929441at2759"/>
<protein>
    <submittedName>
        <fullName evidence="1">Uncharacterized protein</fullName>
    </submittedName>
</protein>
<dbReference type="AlphaFoldDB" id="A0A9E7IBP4"/>
<sequence length="67" mass="7498">MYRPAFGREPDAIDATCFGFCFPCFFCYHFMCKASVEAPSQVKRGKRLGSVSPSWDLTILLRVSLAA</sequence>
<dbReference type="Proteomes" id="UP001055439">
    <property type="component" value="Chromosome 9"/>
</dbReference>
<proteinExistence type="predicted"/>
<organism evidence="1 2">
    <name type="scientific">Musa troglodytarum</name>
    <name type="common">fe'i banana</name>
    <dbReference type="NCBI Taxonomy" id="320322"/>
    <lineage>
        <taxon>Eukaryota</taxon>
        <taxon>Viridiplantae</taxon>
        <taxon>Streptophyta</taxon>
        <taxon>Embryophyta</taxon>
        <taxon>Tracheophyta</taxon>
        <taxon>Spermatophyta</taxon>
        <taxon>Magnoliopsida</taxon>
        <taxon>Liliopsida</taxon>
        <taxon>Zingiberales</taxon>
        <taxon>Musaceae</taxon>
        <taxon>Musa</taxon>
    </lineage>
</organism>
<dbReference type="EMBL" id="CP097511">
    <property type="protein sequence ID" value="URE46172.1"/>
    <property type="molecule type" value="Genomic_DNA"/>
</dbReference>
<name>A0A9E7IBP4_9LILI</name>
<evidence type="ECO:0000313" key="2">
    <source>
        <dbReference type="Proteomes" id="UP001055439"/>
    </source>
</evidence>
<accession>A0A9E7IBP4</accession>
<reference evidence="1" key="1">
    <citation type="submission" date="2022-05" db="EMBL/GenBank/DDBJ databases">
        <title>The Musa troglodytarum L. genome provides insights into the mechanism of non-climacteric behaviour and enrichment of carotenoids.</title>
        <authorList>
            <person name="Wang J."/>
        </authorList>
    </citation>
    <scope>NUCLEOTIDE SEQUENCE</scope>
    <source>
        <tissue evidence="1">Leaf</tissue>
    </source>
</reference>
<keyword evidence="2" id="KW-1185">Reference proteome</keyword>